<dbReference type="Proteomes" id="UP000476837">
    <property type="component" value="Unassembled WGS sequence"/>
</dbReference>
<dbReference type="EMBL" id="QOKV01000029">
    <property type="protein sequence ID" value="KAA0678215.1"/>
    <property type="molecule type" value="Genomic_DNA"/>
</dbReference>
<reference evidence="1 2" key="1">
    <citation type="submission" date="2018-07" db="EMBL/GenBank/DDBJ databases">
        <title>Genome sequence of Roseomonas fauriae ATCC 49958.</title>
        <authorList>
            <person name="Sant'Anna F.H."/>
            <person name="Baldani J.I."/>
            <person name="Zilli J.E."/>
            <person name="Reis V.M."/>
            <person name="Hartmann A."/>
            <person name="Cruz L."/>
            <person name="de Souza E.M."/>
            <person name="de Oliveira Pedrosa F."/>
            <person name="Passaglia L.M.P."/>
        </authorList>
    </citation>
    <scope>NUCLEOTIDE SEQUENCE [LARGE SCALE GENOMIC DNA]</scope>
    <source>
        <strain evidence="1 2">ATCC 49958</strain>
    </source>
</reference>
<accession>A0A6L3AST6</accession>
<name>A0A6L3AST6_AZOBR</name>
<evidence type="ECO:0000313" key="1">
    <source>
        <dbReference type="EMBL" id="KAA0678215.1"/>
    </source>
</evidence>
<proteinExistence type="predicted"/>
<dbReference type="RefSeq" id="WP_170296022.1">
    <property type="nucleotide sequence ID" value="NZ_QOKV01000029.1"/>
</dbReference>
<comment type="caution">
    <text evidence="1">The sequence shown here is derived from an EMBL/GenBank/DDBJ whole genome shotgun (WGS) entry which is preliminary data.</text>
</comment>
<organism evidence="1 2">
    <name type="scientific">Azospirillum brasilense</name>
    <dbReference type="NCBI Taxonomy" id="192"/>
    <lineage>
        <taxon>Bacteria</taxon>
        <taxon>Pseudomonadati</taxon>
        <taxon>Pseudomonadota</taxon>
        <taxon>Alphaproteobacteria</taxon>
        <taxon>Rhodospirillales</taxon>
        <taxon>Azospirillaceae</taxon>
        <taxon>Azospirillum</taxon>
    </lineage>
</organism>
<dbReference type="AlphaFoldDB" id="A0A6L3AST6"/>
<evidence type="ECO:0000313" key="2">
    <source>
        <dbReference type="Proteomes" id="UP000476837"/>
    </source>
</evidence>
<protein>
    <submittedName>
        <fullName evidence="1">XRE family transcriptional regulator</fullName>
    </submittedName>
</protein>
<gene>
    <name evidence="1" type="ORF">DS837_28270</name>
</gene>
<sequence length="132" mass="14780">MTTLRELRRRAGLNQAGLAYFASERGEAGQPWISDIERSSKDTSRPTLAIYALLSLLTPEQIEEAKAIIDEVERGFASQLRERMNNKAPQRSAAYFGEFAQAFRLKAPTISAKPPTRIESWWVPGPNPGFTL</sequence>